<dbReference type="PANTHER" id="PTHR45339">
    <property type="entry name" value="HYBRID SIGNAL TRANSDUCTION HISTIDINE KINASE J"/>
    <property type="match status" value="1"/>
</dbReference>
<feature type="domain" description="HPt" evidence="26">
    <location>
        <begin position="1481"/>
        <end position="1575"/>
    </location>
</feature>
<keyword evidence="13 20" id="KW-0472">Membrane</keyword>
<dbReference type="GO" id="GO:0005524">
    <property type="term" value="F:ATP binding"/>
    <property type="evidence" value="ECO:0007669"/>
    <property type="project" value="UniProtKB-KW"/>
</dbReference>
<feature type="domain" description="PAC" evidence="24">
    <location>
        <begin position="751"/>
        <end position="802"/>
    </location>
</feature>
<evidence type="ECO:0000256" key="20">
    <source>
        <dbReference type="SAM" id="Phobius"/>
    </source>
</evidence>
<dbReference type="InterPro" id="IPR013655">
    <property type="entry name" value="PAS_fold_3"/>
</dbReference>
<evidence type="ECO:0000259" key="26">
    <source>
        <dbReference type="PROSITE" id="PS50894"/>
    </source>
</evidence>
<dbReference type="Gene3D" id="3.40.50.2300">
    <property type="match status" value="1"/>
</dbReference>
<evidence type="ECO:0000259" key="24">
    <source>
        <dbReference type="PROSITE" id="PS50113"/>
    </source>
</evidence>
<evidence type="ECO:0000313" key="28">
    <source>
        <dbReference type="Proteomes" id="UP000561045"/>
    </source>
</evidence>
<dbReference type="SUPFAM" id="SSF52172">
    <property type="entry name" value="CheY-like"/>
    <property type="match status" value="1"/>
</dbReference>
<dbReference type="Gene3D" id="6.10.340.10">
    <property type="match status" value="1"/>
</dbReference>
<dbReference type="SMART" id="SM00388">
    <property type="entry name" value="HisKA"/>
    <property type="match status" value="1"/>
</dbReference>
<dbReference type="SUPFAM" id="SSF47384">
    <property type="entry name" value="Homodimeric domain of signal transducing histidine kinase"/>
    <property type="match status" value="1"/>
</dbReference>
<feature type="domain" description="PAS" evidence="23">
    <location>
        <begin position="678"/>
        <end position="724"/>
    </location>
</feature>
<keyword evidence="4" id="KW-1003">Cell membrane</keyword>
<evidence type="ECO:0000256" key="1">
    <source>
        <dbReference type="ARBA" id="ARBA00000085"/>
    </source>
</evidence>
<dbReference type="GO" id="GO:0005886">
    <property type="term" value="C:plasma membrane"/>
    <property type="evidence" value="ECO:0007669"/>
    <property type="project" value="UniProtKB-SubCell"/>
</dbReference>
<feature type="coiled-coil region" evidence="19">
    <location>
        <begin position="656"/>
        <end position="683"/>
    </location>
</feature>
<dbReference type="CDD" id="cd17546">
    <property type="entry name" value="REC_hyHK_CKI1_RcsC-like"/>
    <property type="match status" value="1"/>
</dbReference>
<evidence type="ECO:0000256" key="9">
    <source>
        <dbReference type="ARBA" id="ARBA00022777"/>
    </source>
</evidence>
<dbReference type="Gene3D" id="1.20.120.160">
    <property type="entry name" value="HPT domain"/>
    <property type="match status" value="1"/>
</dbReference>
<evidence type="ECO:0000256" key="12">
    <source>
        <dbReference type="ARBA" id="ARBA00023012"/>
    </source>
</evidence>
<evidence type="ECO:0000259" key="25">
    <source>
        <dbReference type="PROSITE" id="PS50885"/>
    </source>
</evidence>
<dbReference type="InterPro" id="IPR001789">
    <property type="entry name" value="Sig_transdc_resp-reg_receiver"/>
</dbReference>
<evidence type="ECO:0000256" key="18">
    <source>
        <dbReference type="PROSITE-ProRule" id="PRU00169"/>
    </source>
</evidence>
<evidence type="ECO:0000256" key="19">
    <source>
        <dbReference type="SAM" id="Coils"/>
    </source>
</evidence>
<dbReference type="PROSITE" id="PS50109">
    <property type="entry name" value="HIS_KIN"/>
    <property type="match status" value="1"/>
</dbReference>
<dbReference type="InterPro" id="IPR000700">
    <property type="entry name" value="PAS-assoc_C"/>
</dbReference>
<evidence type="ECO:0000256" key="16">
    <source>
        <dbReference type="ARBA" id="ARBA00070152"/>
    </source>
</evidence>
<keyword evidence="12" id="KW-0902">Two-component regulatory system</keyword>
<dbReference type="SUPFAM" id="SSF55874">
    <property type="entry name" value="ATPase domain of HSP90 chaperone/DNA topoisomerase II/histidine kinase"/>
    <property type="match status" value="1"/>
</dbReference>
<dbReference type="InterPro" id="IPR011006">
    <property type="entry name" value="CheY-like_superfamily"/>
</dbReference>
<dbReference type="InterPro" id="IPR008207">
    <property type="entry name" value="Sig_transdc_His_kin_Hpt_dom"/>
</dbReference>
<dbReference type="Pfam" id="PF13426">
    <property type="entry name" value="PAS_9"/>
    <property type="match status" value="1"/>
</dbReference>
<dbReference type="FunFam" id="1.10.287.130:FF:000038">
    <property type="entry name" value="Sensory transduction histidine kinase"/>
    <property type="match status" value="1"/>
</dbReference>
<evidence type="ECO:0000256" key="11">
    <source>
        <dbReference type="ARBA" id="ARBA00022989"/>
    </source>
</evidence>
<evidence type="ECO:0000256" key="7">
    <source>
        <dbReference type="ARBA" id="ARBA00022692"/>
    </source>
</evidence>
<dbReference type="Pfam" id="PF00512">
    <property type="entry name" value="HisKA"/>
    <property type="match status" value="1"/>
</dbReference>
<proteinExistence type="predicted"/>
<keyword evidence="11 20" id="KW-1133">Transmembrane helix</keyword>
<comment type="caution">
    <text evidence="27">The sequence shown here is derived from an EMBL/GenBank/DDBJ whole genome shotgun (WGS) entry which is preliminary data.</text>
</comment>
<keyword evidence="7 20" id="KW-0812">Transmembrane</keyword>
<sequence>MFSALRLKSIRARLVGWLLLASLVPIVLTAYVVLSGLEEQVGRAASQRMDDVAQERERDLHAWIEQLLNDGRVFAALPATSDCLQTLAKVLDKPDPQRDDYHRKDRECIASLNYAGLSFLYDVMLLDTAGRVVFSVQQETPAGQQILAAPLMDTRLAHGVRRALQGNVAAFVPHEMYPPSGIETAFVVVPIVRDAQTIGALVLQLNNRDMLALLESALADTHSGELMLLRRESTDSALVLTPPRGHPERAFKQRYQLEGARGVTLQAALAGPAGHGPAIGDHGEAVFAAWRPLPEFGWGLVARITADEALAPVQAIRLALLPLVAGLLLATTALALLLGWRLVRPLKLFTAFSRELAAGQLGHQVGYAGHDELGELASTLNQMSTRLADSNASLQRAKAMLEVRVAERTAELTAKARSLEEAERVANLGHWETDWVSGARYWSPQVYRLLQMRPGIPDPVAFQQRIHPADRERVAVEMARSVSTGTRFSLEFRVTLDEGHERWLREEGETTLGADGKPAKSVGMLLDITERQEAELALRRSEANARSVLEAAQEGIVIISRARRTILYANPAAERMFGRTSQEMLGQTIAMLYPESARARIEAEFATLVRSQGGRATNLPAMRSDGTPFVVDVFASEIRYADQPAMFGFFTDVTELRAAEAERARLEQELVESRARRAEARAEAILDTVEEGVIEVDGDEGLVVYANKAALSSLGVELDALLGRPPRDLLPLADADADWPLTRVLRTGEPVSGEGVAVRRQDGTEMRVAYYIRPLDAAAGVGAVLVFRDVTERERQQLRLQLMSSAVEQSASAVIITDRSGHIEYVNPKFCELYGYVPAEVIGHTPRVLKSGHTTAAEYQGLWRAVLDGGEWHGEFMNLRKDGQGRWVAAAIASLRDADGKPTHFIGIHEDITERKAIEDELMQAREVAETAARAKSEFLARMSHEIRTPMNAIIGLSDLALQGTMPPRERDFVTKVNRSAQSLLGIINDVLDFSRIEAGKLELETVEFALDDVLQHLADLVHTRLHEGVELFFDTPPEVPARLVGDPLRLGQVLVNLCGNATKFTRSGSISVRVSSVATTPGSVTLRFEIEDTGDGIPADRLPHLFDAFAQAEASIARRFGGSGLGLAICRQLVQLMGGEISVRSAPGEGSTFSFTARLGRAGTTHEFALAPSLVGHRLLLVAMPGGATEVLRLRCVELGLDVWHAASLGDMAVVLDEAQHAGAPYQAIVVDCAMPVGDLHGWRNASRVPVLALSGGTGIAECEARLASIGLVVSGHLDRPVTRAALQHALMRALNGSDSGSSGATPAAAPRPAHALAGARVLVVDDAELNLEVAREYLQSIGVQVSTASDGALALDVLARESFDAVLMDCQMPVMDGYAATRELRSRPGFEHLPVIALTANALTGERERVLAAGMSDFISKPVDPERLFDTLSRWIAPKAPATAASVAPATPVATATPEGVPVLPGVDLDVGLARAMNKPATYRKYLGIFRKTHVSFASNFASAVAAGDAALAQRLAHTLKSGAASIGAFGVESAALALETALREGCEDARRDALYATLCERLDPLLVALDAAGV</sequence>
<dbReference type="Gene3D" id="1.10.287.130">
    <property type="match status" value="1"/>
</dbReference>
<dbReference type="Pfam" id="PF02518">
    <property type="entry name" value="HATPase_c"/>
    <property type="match status" value="1"/>
</dbReference>
<dbReference type="RefSeq" id="WP_183635645.1">
    <property type="nucleotide sequence ID" value="NZ_BAABLE010000005.1"/>
</dbReference>
<dbReference type="PROSITE" id="PS50894">
    <property type="entry name" value="HPT"/>
    <property type="match status" value="1"/>
</dbReference>
<evidence type="ECO:0000256" key="5">
    <source>
        <dbReference type="ARBA" id="ARBA00022553"/>
    </source>
</evidence>
<dbReference type="SMART" id="SM00387">
    <property type="entry name" value="HATPase_c"/>
    <property type="match status" value="1"/>
</dbReference>
<dbReference type="CDD" id="cd16922">
    <property type="entry name" value="HATPase_EvgS-ArcB-TorS-like"/>
    <property type="match status" value="1"/>
</dbReference>
<dbReference type="SUPFAM" id="SSF55785">
    <property type="entry name" value="PYP-like sensor domain (PAS domain)"/>
    <property type="match status" value="4"/>
</dbReference>
<evidence type="ECO:0000256" key="10">
    <source>
        <dbReference type="ARBA" id="ARBA00022840"/>
    </source>
</evidence>
<keyword evidence="8" id="KW-0547">Nucleotide-binding</keyword>
<dbReference type="GO" id="GO:0000155">
    <property type="term" value="F:phosphorelay sensor kinase activity"/>
    <property type="evidence" value="ECO:0007669"/>
    <property type="project" value="InterPro"/>
</dbReference>
<dbReference type="SUPFAM" id="SSF47226">
    <property type="entry name" value="Histidine-containing phosphotransfer domain, HPT domain"/>
    <property type="match status" value="1"/>
</dbReference>
<dbReference type="InterPro" id="IPR005467">
    <property type="entry name" value="His_kinase_dom"/>
</dbReference>
<dbReference type="InterPro" id="IPR003660">
    <property type="entry name" value="HAMP_dom"/>
</dbReference>
<evidence type="ECO:0000256" key="17">
    <source>
        <dbReference type="PROSITE-ProRule" id="PRU00110"/>
    </source>
</evidence>
<dbReference type="Proteomes" id="UP000561045">
    <property type="component" value="Unassembled WGS sequence"/>
</dbReference>
<protein>
    <recommendedName>
        <fullName evidence="16">Virulence sensor protein BvgS</fullName>
        <ecNumber evidence="3">2.7.13.3</ecNumber>
    </recommendedName>
</protein>
<keyword evidence="10" id="KW-0067">ATP-binding</keyword>
<dbReference type="Pfam" id="PF01627">
    <property type="entry name" value="Hpt"/>
    <property type="match status" value="1"/>
</dbReference>
<feature type="transmembrane region" description="Helical" evidence="20">
    <location>
        <begin position="318"/>
        <end position="340"/>
    </location>
</feature>
<keyword evidence="28" id="KW-1185">Reference proteome</keyword>
<dbReference type="Gene3D" id="3.30.450.20">
    <property type="entry name" value="PAS domain"/>
    <property type="match status" value="4"/>
</dbReference>
<dbReference type="Pfam" id="PF00072">
    <property type="entry name" value="Response_reg"/>
    <property type="match status" value="1"/>
</dbReference>
<evidence type="ECO:0000259" key="22">
    <source>
        <dbReference type="PROSITE" id="PS50110"/>
    </source>
</evidence>
<evidence type="ECO:0000256" key="3">
    <source>
        <dbReference type="ARBA" id="ARBA00012438"/>
    </source>
</evidence>
<dbReference type="PROSITE" id="PS50113">
    <property type="entry name" value="PAC"/>
    <property type="match status" value="3"/>
</dbReference>
<dbReference type="InterPro" id="IPR035965">
    <property type="entry name" value="PAS-like_dom_sf"/>
</dbReference>
<dbReference type="PROSITE" id="PS50112">
    <property type="entry name" value="PAS"/>
    <property type="match status" value="3"/>
</dbReference>
<dbReference type="PRINTS" id="PR00344">
    <property type="entry name" value="BCTRLSENSOR"/>
</dbReference>
<feature type="domain" description="PAS" evidence="23">
    <location>
        <begin position="799"/>
        <end position="845"/>
    </location>
</feature>
<feature type="modified residue" description="4-aspartylphosphate" evidence="18">
    <location>
        <position position="1371"/>
    </location>
</feature>
<dbReference type="EMBL" id="JACIET010000002">
    <property type="protein sequence ID" value="MBB4013714.1"/>
    <property type="molecule type" value="Genomic_DNA"/>
</dbReference>
<dbReference type="SUPFAM" id="SSF158472">
    <property type="entry name" value="HAMP domain-like"/>
    <property type="match status" value="1"/>
</dbReference>
<dbReference type="Gene3D" id="3.30.565.10">
    <property type="entry name" value="Histidine kinase-like ATPase, C-terminal domain"/>
    <property type="match status" value="1"/>
</dbReference>
<keyword evidence="6" id="KW-0808">Transferase</keyword>
<dbReference type="CDD" id="cd00130">
    <property type="entry name" value="PAS"/>
    <property type="match status" value="4"/>
</dbReference>
<dbReference type="Gene3D" id="2.10.70.100">
    <property type="match status" value="1"/>
</dbReference>
<dbReference type="Pfam" id="PF00989">
    <property type="entry name" value="PAS"/>
    <property type="match status" value="1"/>
</dbReference>
<dbReference type="EC" id="2.7.13.3" evidence="3"/>
<dbReference type="SMART" id="SM00304">
    <property type="entry name" value="HAMP"/>
    <property type="match status" value="1"/>
</dbReference>
<dbReference type="PANTHER" id="PTHR45339:SF1">
    <property type="entry name" value="HYBRID SIGNAL TRANSDUCTION HISTIDINE KINASE J"/>
    <property type="match status" value="1"/>
</dbReference>
<dbReference type="InterPro" id="IPR013656">
    <property type="entry name" value="PAS_4"/>
</dbReference>
<feature type="domain" description="PAS" evidence="23">
    <location>
        <begin position="541"/>
        <end position="612"/>
    </location>
</feature>
<feature type="domain" description="PAC" evidence="24">
    <location>
        <begin position="872"/>
        <end position="924"/>
    </location>
</feature>
<dbReference type="SMART" id="SM00091">
    <property type="entry name" value="PAS"/>
    <property type="match status" value="3"/>
</dbReference>
<feature type="modified residue" description="Phosphohistidine" evidence="17">
    <location>
        <position position="1520"/>
    </location>
</feature>
<evidence type="ECO:0000256" key="2">
    <source>
        <dbReference type="ARBA" id="ARBA00004651"/>
    </source>
</evidence>
<dbReference type="InterPro" id="IPR003661">
    <property type="entry name" value="HisK_dim/P_dom"/>
</dbReference>
<dbReference type="Pfam" id="PF08447">
    <property type="entry name" value="PAS_3"/>
    <property type="match status" value="1"/>
</dbReference>
<dbReference type="InterPro" id="IPR001610">
    <property type="entry name" value="PAC"/>
</dbReference>
<evidence type="ECO:0000259" key="23">
    <source>
        <dbReference type="PROSITE" id="PS50112"/>
    </source>
</evidence>
<keyword evidence="19" id="KW-0175">Coiled coil</keyword>
<feature type="domain" description="Response regulatory" evidence="22">
    <location>
        <begin position="1322"/>
        <end position="1438"/>
    </location>
</feature>
<evidence type="ECO:0000259" key="21">
    <source>
        <dbReference type="PROSITE" id="PS50109"/>
    </source>
</evidence>
<evidence type="ECO:0000256" key="15">
    <source>
        <dbReference type="ARBA" id="ARBA00058004"/>
    </source>
</evidence>
<dbReference type="InterPro" id="IPR036890">
    <property type="entry name" value="HATPase_C_sf"/>
</dbReference>
<evidence type="ECO:0000313" key="27">
    <source>
        <dbReference type="EMBL" id="MBB4013714.1"/>
    </source>
</evidence>
<dbReference type="Pfam" id="PF08448">
    <property type="entry name" value="PAS_4"/>
    <property type="match status" value="1"/>
</dbReference>
<dbReference type="CDD" id="cd00082">
    <property type="entry name" value="HisKA"/>
    <property type="match status" value="1"/>
</dbReference>
<dbReference type="PROSITE" id="PS50885">
    <property type="entry name" value="HAMP"/>
    <property type="match status" value="1"/>
</dbReference>
<name>A0A840BMH0_9RHOO</name>
<organism evidence="27 28">
    <name type="scientific">Niveibacterium umoris</name>
    <dbReference type="NCBI Taxonomy" id="1193620"/>
    <lineage>
        <taxon>Bacteria</taxon>
        <taxon>Pseudomonadati</taxon>
        <taxon>Pseudomonadota</taxon>
        <taxon>Betaproteobacteria</taxon>
        <taxon>Rhodocyclales</taxon>
        <taxon>Rhodocyclaceae</taxon>
        <taxon>Niveibacterium</taxon>
    </lineage>
</organism>
<feature type="domain" description="Histidine kinase" evidence="21">
    <location>
        <begin position="942"/>
        <end position="1162"/>
    </location>
</feature>
<dbReference type="InterPro" id="IPR000014">
    <property type="entry name" value="PAS"/>
</dbReference>
<dbReference type="InterPro" id="IPR036097">
    <property type="entry name" value="HisK_dim/P_sf"/>
</dbReference>
<feature type="domain" description="PAC" evidence="24">
    <location>
        <begin position="488"/>
        <end position="540"/>
    </location>
</feature>
<dbReference type="NCBIfam" id="TIGR00229">
    <property type="entry name" value="sensory_box"/>
    <property type="match status" value="3"/>
</dbReference>
<comment type="subcellular location">
    <subcellularLocation>
        <location evidence="2">Cell membrane</location>
        <topology evidence="2">Multi-pass membrane protein</topology>
    </subcellularLocation>
</comment>
<gene>
    <name evidence="27" type="ORF">GGR36_003060</name>
</gene>
<dbReference type="InterPro" id="IPR003594">
    <property type="entry name" value="HATPase_dom"/>
</dbReference>
<dbReference type="InterPro" id="IPR036641">
    <property type="entry name" value="HPT_dom_sf"/>
</dbReference>
<keyword evidence="5 18" id="KW-0597">Phosphoprotein</keyword>
<dbReference type="SMART" id="SM00086">
    <property type="entry name" value="PAC"/>
    <property type="match status" value="4"/>
</dbReference>
<dbReference type="PROSITE" id="PS50110">
    <property type="entry name" value="RESPONSE_REGULATORY"/>
    <property type="match status" value="1"/>
</dbReference>
<comment type="function">
    <text evidence="15">Member of the two-component regulatory system BvgS/BvgA. Phosphorylates BvgA via a four-step phosphorelay in response to environmental signals.</text>
</comment>
<evidence type="ECO:0000256" key="6">
    <source>
        <dbReference type="ARBA" id="ARBA00022679"/>
    </source>
</evidence>
<dbReference type="SMART" id="SM00448">
    <property type="entry name" value="REC"/>
    <property type="match status" value="1"/>
</dbReference>
<dbReference type="Pfam" id="PF00672">
    <property type="entry name" value="HAMP"/>
    <property type="match status" value="1"/>
</dbReference>
<keyword evidence="14" id="KW-0131">Cell cycle</keyword>
<dbReference type="CDD" id="cd06225">
    <property type="entry name" value="HAMP"/>
    <property type="match status" value="1"/>
</dbReference>
<dbReference type="FunFam" id="3.30.565.10:FF:000010">
    <property type="entry name" value="Sensor histidine kinase RcsC"/>
    <property type="match status" value="1"/>
</dbReference>
<dbReference type="InterPro" id="IPR013767">
    <property type="entry name" value="PAS_fold"/>
</dbReference>
<evidence type="ECO:0000256" key="8">
    <source>
        <dbReference type="ARBA" id="ARBA00022741"/>
    </source>
</evidence>
<accession>A0A840BMH0</accession>
<reference evidence="27 28" key="1">
    <citation type="submission" date="2020-08" db="EMBL/GenBank/DDBJ databases">
        <title>Genomic Encyclopedia of Type Strains, Phase IV (KMG-IV): sequencing the most valuable type-strain genomes for metagenomic binning, comparative biology and taxonomic classification.</title>
        <authorList>
            <person name="Goeker M."/>
        </authorList>
    </citation>
    <scope>NUCLEOTIDE SEQUENCE [LARGE SCALE GENOMIC DNA]</scope>
    <source>
        <strain evidence="27 28">DSM 106739</strain>
    </source>
</reference>
<evidence type="ECO:0000256" key="4">
    <source>
        <dbReference type="ARBA" id="ARBA00022475"/>
    </source>
</evidence>
<evidence type="ECO:0000256" key="14">
    <source>
        <dbReference type="ARBA" id="ARBA00023306"/>
    </source>
</evidence>
<keyword evidence="9" id="KW-0418">Kinase</keyword>
<feature type="domain" description="HAMP" evidence="25">
    <location>
        <begin position="340"/>
        <end position="392"/>
    </location>
</feature>
<dbReference type="InterPro" id="IPR004358">
    <property type="entry name" value="Sig_transdc_His_kin-like_C"/>
</dbReference>
<comment type="catalytic activity">
    <reaction evidence="1">
        <text>ATP + protein L-histidine = ADP + protein N-phospho-L-histidine.</text>
        <dbReference type="EC" id="2.7.13.3"/>
    </reaction>
</comment>
<evidence type="ECO:0000256" key="13">
    <source>
        <dbReference type="ARBA" id="ARBA00023136"/>
    </source>
</evidence>